<proteinExistence type="inferred from homology"/>
<dbReference type="InterPro" id="IPR037004">
    <property type="entry name" value="Exonuc_VII_ssu_sf"/>
</dbReference>
<evidence type="ECO:0000256" key="2">
    <source>
        <dbReference type="ARBA" id="ARBA00022490"/>
    </source>
</evidence>
<feature type="coiled-coil region" evidence="7">
    <location>
        <begin position="3"/>
        <end position="30"/>
    </location>
</feature>
<keyword evidence="4 6" id="KW-0378">Hydrolase</keyword>
<comment type="function">
    <text evidence="6">Bidirectionally degrades single-stranded DNA into large acid-insoluble oligonucleotides, which are then degraded further into small acid-soluble oligonucleotides.</text>
</comment>
<evidence type="ECO:0000256" key="4">
    <source>
        <dbReference type="ARBA" id="ARBA00022801"/>
    </source>
</evidence>
<evidence type="ECO:0000313" key="8">
    <source>
        <dbReference type="EMBL" id="CFX49776.1"/>
    </source>
</evidence>
<dbReference type="SUPFAM" id="SSF116842">
    <property type="entry name" value="XseB-like"/>
    <property type="match status" value="1"/>
</dbReference>
<dbReference type="GO" id="GO:0006308">
    <property type="term" value="P:DNA catabolic process"/>
    <property type="evidence" value="ECO:0007669"/>
    <property type="project" value="UniProtKB-UniRule"/>
</dbReference>
<dbReference type="EMBL" id="CGIH01000026">
    <property type="protein sequence ID" value="CFX49776.1"/>
    <property type="molecule type" value="Genomic_DNA"/>
</dbReference>
<comment type="subunit">
    <text evidence="6">Heterooligomer composed of large and small subunits.</text>
</comment>
<keyword evidence="7" id="KW-0175">Coiled coil</keyword>
<comment type="subcellular location">
    <subcellularLocation>
        <location evidence="6">Cytoplasm</location>
    </subcellularLocation>
</comment>
<dbReference type="GO" id="GO:0009318">
    <property type="term" value="C:exodeoxyribonuclease VII complex"/>
    <property type="evidence" value="ECO:0007669"/>
    <property type="project" value="UniProtKB-UniRule"/>
</dbReference>
<keyword evidence="5 6" id="KW-0269">Exonuclease</keyword>
<dbReference type="HAMAP" id="MF_00337">
    <property type="entry name" value="Exonuc_7_S"/>
    <property type="match status" value="1"/>
</dbReference>
<keyword evidence="2 6" id="KW-0963">Cytoplasm</keyword>
<dbReference type="InterPro" id="IPR003761">
    <property type="entry name" value="Exonuc_VII_S"/>
</dbReference>
<sequence>MKKMNFDQSLKRLEEIVEELESGSISLEKSLSLFEEGVKLALYCQDELQKTDGKVSLLIRKMNGDLEVTDFNI</sequence>
<dbReference type="NCBIfam" id="NF002140">
    <property type="entry name" value="PRK00977.1-4"/>
    <property type="match status" value="1"/>
</dbReference>
<evidence type="ECO:0000313" key="9">
    <source>
        <dbReference type="Proteomes" id="UP000045545"/>
    </source>
</evidence>
<dbReference type="GO" id="GO:0008855">
    <property type="term" value="F:exodeoxyribonuclease VII activity"/>
    <property type="evidence" value="ECO:0007669"/>
    <property type="project" value="UniProtKB-UniRule"/>
</dbReference>
<dbReference type="AlphaFoldDB" id="A0A0E4GBL5"/>
<name>A0A0E4GBL5_9FIRM</name>
<dbReference type="Pfam" id="PF02609">
    <property type="entry name" value="Exonuc_VII_S"/>
    <property type="match status" value="1"/>
</dbReference>
<dbReference type="RefSeq" id="WP_046496805.1">
    <property type="nucleotide sequence ID" value="NZ_CGIH01000026.1"/>
</dbReference>
<dbReference type="Proteomes" id="UP000045545">
    <property type="component" value="Unassembled WGS sequence"/>
</dbReference>
<dbReference type="PIRSF" id="PIRSF006488">
    <property type="entry name" value="Exonuc_VII_S"/>
    <property type="match status" value="1"/>
</dbReference>
<dbReference type="STRING" id="690567.1327"/>
<dbReference type="PANTHER" id="PTHR34137:SF1">
    <property type="entry name" value="EXODEOXYRIBONUCLEASE 7 SMALL SUBUNIT"/>
    <property type="match status" value="1"/>
</dbReference>
<gene>
    <name evidence="6" type="primary">xseB</name>
    <name evidence="8" type="ORF">1327</name>
</gene>
<evidence type="ECO:0000256" key="7">
    <source>
        <dbReference type="SAM" id="Coils"/>
    </source>
</evidence>
<dbReference type="PANTHER" id="PTHR34137">
    <property type="entry name" value="EXODEOXYRIBONUCLEASE 7 SMALL SUBUNIT"/>
    <property type="match status" value="1"/>
</dbReference>
<dbReference type="GO" id="GO:0005829">
    <property type="term" value="C:cytosol"/>
    <property type="evidence" value="ECO:0007669"/>
    <property type="project" value="TreeGrafter"/>
</dbReference>
<dbReference type="NCBIfam" id="TIGR01280">
    <property type="entry name" value="xseB"/>
    <property type="match status" value="1"/>
</dbReference>
<organism evidence="8 9">
    <name type="scientific">Syntrophomonas zehnderi OL-4</name>
    <dbReference type="NCBI Taxonomy" id="690567"/>
    <lineage>
        <taxon>Bacteria</taxon>
        <taxon>Bacillati</taxon>
        <taxon>Bacillota</taxon>
        <taxon>Clostridia</taxon>
        <taxon>Eubacteriales</taxon>
        <taxon>Syntrophomonadaceae</taxon>
        <taxon>Syntrophomonas</taxon>
    </lineage>
</organism>
<comment type="catalytic activity">
    <reaction evidence="6">
        <text>Exonucleolytic cleavage in either 5'- to 3'- or 3'- to 5'-direction to yield nucleoside 5'-phosphates.</text>
        <dbReference type="EC" id="3.1.11.6"/>
    </reaction>
</comment>
<keyword evidence="3 6" id="KW-0540">Nuclease</keyword>
<dbReference type="EC" id="3.1.11.6" evidence="6"/>
<comment type="similarity">
    <text evidence="1 6">Belongs to the XseB family.</text>
</comment>
<evidence type="ECO:0000256" key="5">
    <source>
        <dbReference type="ARBA" id="ARBA00022839"/>
    </source>
</evidence>
<keyword evidence="9" id="KW-1185">Reference proteome</keyword>
<evidence type="ECO:0000256" key="1">
    <source>
        <dbReference type="ARBA" id="ARBA00009998"/>
    </source>
</evidence>
<evidence type="ECO:0000256" key="3">
    <source>
        <dbReference type="ARBA" id="ARBA00022722"/>
    </source>
</evidence>
<accession>A0A0E4GBL5</accession>
<protein>
    <recommendedName>
        <fullName evidence="6">Exodeoxyribonuclease 7 small subunit</fullName>
        <ecNumber evidence="6">3.1.11.6</ecNumber>
    </recommendedName>
    <alternativeName>
        <fullName evidence="6">Exodeoxyribonuclease VII small subunit</fullName>
        <shortName evidence="6">Exonuclease VII small subunit</shortName>
    </alternativeName>
</protein>
<evidence type="ECO:0000256" key="6">
    <source>
        <dbReference type="HAMAP-Rule" id="MF_00337"/>
    </source>
</evidence>
<dbReference type="Gene3D" id="1.10.287.1040">
    <property type="entry name" value="Exonuclease VII, small subunit"/>
    <property type="match status" value="1"/>
</dbReference>
<reference evidence="8 9" key="1">
    <citation type="submission" date="2015-03" db="EMBL/GenBank/DDBJ databases">
        <authorList>
            <person name="Murphy D."/>
        </authorList>
    </citation>
    <scope>NUCLEOTIDE SEQUENCE [LARGE SCALE GENOMIC DNA]</scope>
    <source>
        <strain evidence="8 9">OL-4</strain>
    </source>
</reference>